<organism evidence="1 2">
    <name type="scientific">Bacillus cereus</name>
    <dbReference type="NCBI Taxonomy" id="1396"/>
    <lineage>
        <taxon>Bacteria</taxon>
        <taxon>Bacillati</taxon>
        <taxon>Bacillota</taxon>
        <taxon>Bacilli</taxon>
        <taxon>Bacillales</taxon>
        <taxon>Bacillaceae</taxon>
        <taxon>Bacillus</taxon>
        <taxon>Bacillus cereus group</taxon>
    </lineage>
</organism>
<evidence type="ECO:0000313" key="2">
    <source>
        <dbReference type="Proteomes" id="UP000076482"/>
    </source>
</evidence>
<dbReference type="PATRIC" id="fig|1396.535.peg.1738"/>
<dbReference type="AlphaFoldDB" id="A0A164NWV2"/>
<reference evidence="1 2" key="1">
    <citation type="submission" date="2015-09" db="EMBL/GenBank/DDBJ databases">
        <title>Bacillus cereus food isolates.</title>
        <authorList>
            <person name="Boekhorst J."/>
        </authorList>
    </citation>
    <scope>NUCLEOTIDE SEQUENCE [LARGE SCALE GENOMIC DNA]</scope>
    <source>
        <strain evidence="1 2">B4088</strain>
    </source>
</reference>
<dbReference type="Proteomes" id="UP000076482">
    <property type="component" value="Unassembled WGS sequence"/>
</dbReference>
<comment type="caution">
    <text evidence="1">The sequence shown here is derived from an EMBL/GenBank/DDBJ whole genome shotgun (WGS) entry which is preliminary data.</text>
</comment>
<evidence type="ECO:0000313" key="1">
    <source>
        <dbReference type="EMBL" id="KZD65948.1"/>
    </source>
</evidence>
<accession>A0A164NWV2</accession>
<proteinExistence type="predicted"/>
<sequence length="106" mass="11932">MAAMLGSRFIVSGDKCYAIDSGKVVQGVLLNRTKNREYELRILPDYKELVVKQIFIDYQSAQSVIDKSYLDEKNHNIANNANAYSVCEQCQSVTTNGKACECSRWA</sequence>
<name>A0A164NWV2_BACCE</name>
<dbReference type="EMBL" id="LJKE01000045">
    <property type="protein sequence ID" value="KZD65948.1"/>
    <property type="molecule type" value="Genomic_DNA"/>
</dbReference>
<protein>
    <submittedName>
        <fullName evidence="1">Uncharacterized protein</fullName>
    </submittedName>
</protein>
<dbReference type="RefSeq" id="WP_063261168.1">
    <property type="nucleotide sequence ID" value="NZ_LJKE01000045.1"/>
</dbReference>
<gene>
    <name evidence="1" type="ORF">B4088_2705</name>
</gene>